<dbReference type="EMBL" id="AKVJ01000066">
    <property type="protein sequence ID" value="EIW16303.1"/>
    <property type="molecule type" value="Genomic_DNA"/>
</dbReference>
<reference evidence="15 16" key="1">
    <citation type="journal article" date="2012" name="J. Bacteriol.">
        <title>Draft Genome Sequences for Two Metal-Reducing Pelosinus fermentans Strains Isolated from a Cr(VI)-Contaminated Site and for Type Strain R7.</title>
        <authorList>
            <person name="Brown S.D."/>
            <person name="Podar M."/>
            <person name="Klingeman D.M."/>
            <person name="Johnson C.M."/>
            <person name="Yang Z.K."/>
            <person name="Utturkar S.M."/>
            <person name="Land M.L."/>
            <person name="Mosher J.J."/>
            <person name="Hurt R.A.Jr."/>
            <person name="Phelps T.J."/>
            <person name="Palumbo A.V."/>
            <person name="Arkin A.P."/>
            <person name="Hazen T.C."/>
            <person name="Elias D.A."/>
        </authorList>
    </citation>
    <scope>NUCLEOTIDE SEQUENCE [LARGE SCALE GENOMIC DNA]</scope>
    <source>
        <strain evidence="15 16">B4</strain>
    </source>
</reference>
<evidence type="ECO:0000256" key="12">
    <source>
        <dbReference type="SAM" id="SignalP"/>
    </source>
</evidence>
<dbReference type="PANTHER" id="PTHR30069">
    <property type="entry name" value="TONB-DEPENDENT OUTER MEMBRANE RECEPTOR"/>
    <property type="match status" value="1"/>
</dbReference>
<dbReference type="InterPro" id="IPR012910">
    <property type="entry name" value="Plug_dom"/>
</dbReference>
<keyword evidence="7 10" id="KW-0472">Membrane</keyword>
<feature type="chain" id="PRO_5003713990" evidence="12">
    <location>
        <begin position="26"/>
        <end position="622"/>
    </location>
</feature>
<evidence type="ECO:0000256" key="11">
    <source>
        <dbReference type="RuleBase" id="RU003357"/>
    </source>
</evidence>
<evidence type="ECO:0000259" key="13">
    <source>
        <dbReference type="Pfam" id="PF00593"/>
    </source>
</evidence>
<gene>
    <name evidence="15" type="ORF">FB4_0814</name>
</gene>
<keyword evidence="9 10" id="KW-0998">Cell outer membrane</keyword>
<feature type="domain" description="TonB-dependent receptor-like beta-barrel" evidence="13">
    <location>
        <begin position="169"/>
        <end position="593"/>
    </location>
</feature>
<dbReference type="InterPro" id="IPR037066">
    <property type="entry name" value="Plug_dom_sf"/>
</dbReference>
<dbReference type="Pfam" id="PF00593">
    <property type="entry name" value="TonB_dep_Rec_b-barrel"/>
    <property type="match status" value="1"/>
</dbReference>
<dbReference type="Pfam" id="PF07715">
    <property type="entry name" value="Plug"/>
    <property type="match status" value="1"/>
</dbReference>
<dbReference type="OrthoDB" id="1631017at2"/>
<dbReference type="SUPFAM" id="SSF56935">
    <property type="entry name" value="Porins"/>
    <property type="match status" value="1"/>
</dbReference>
<evidence type="ECO:0000256" key="4">
    <source>
        <dbReference type="ARBA" id="ARBA00022692"/>
    </source>
</evidence>
<evidence type="ECO:0000313" key="16">
    <source>
        <dbReference type="Proteomes" id="UP000004324"/>
    </source>
</evidence>
<dbReference type="RefSeq" id="WP_007937256.1">
    <property type="nucleotide sequence ID" value="NZ_AKVJ01000066.1"/>
</dbReference>
<evidence type="ECO:0000256" key="2">
    <source>
        <dbReference type="ARBA" id="ARBA00022448"/>
    </source>
</evidence>
<keyword evidence="3 10" id="KW-1134">Transmembrane beta strand</keyword>
<evidence type="ECO:0000256" key="6">
    <source>
        <dbReference type="ARBA" id="ARBA00023077"/>
    </source>
</evidence>
<dbReference type="InterPro" id="IPR036942">
    <property type="entry name" value="Beta-barrel_TonB_sf"/>
</dbReference>
<feature type="domain" description="TonB-dependent receptor plug" evidence="14">
    <location>
        <begin position="48"/>
        <end position="155"/>
    </location>
</feature>
<dbReference type="GO" id="GO:0015344">
    <property type="term" value="F:siderophore uptake transmembrane transporter activity"/>
    <property type="evidence" value="ECO:0007669"/>
    <property type="project" value="TreeGrafter"/>
</dbReference>
<evidence type="ECO:0000256" key="5">
    <source>
        <dbReference type="ARBA" id="ARBA00022729"/>
    </source>
</evidence>
<dbReference type="Gene3D" id="2.40.170.20">
    <property type="entry name" value="TonB-dependent receptor, beta-barrel domain"/>
    <property type="match status" value="1"/>
</dbReference>
<keyword evidence="4 10" id="KW-0812">Transmembrane</keyword>
<keyword evidence="5 12" id="KW-0732">Signal</keyword>
<evidence type="ECO:0000259" key="14">
    <source>
        <dbReference type="Pfam" id="PF07715"/>
    </source>
</evidence>
<dbReference type="GO" id="GO:0044718">
    <property type="term" value="P:siderophore transmembrane transport"/>
    <property type="evidence" value="ECO:0007669"/>
    <property type="project" value="TreeGrafter"/>
</dbReference>
<dbReference type="InterPro" id="IPR039426">
    <property type="entry name" value="TonB-dep_rcpt-like"/>
</dbReference>
<comment type="caution">
    <text evidence="15">The sequence shown here is derived from an EMBL/GenBank/DDBJ whole genome shotgun (WGS) entry which is preliminary data.</text>
</comment>
<keyword evidence="16" id="KW-1185">Reference proteome</keyword>
<evidence type="ECO:0000256" key="7">
    <source>
        <dbReference type="ARBA" id="ARBA00023136"/>
    </source>
</evidence>
<dbReference type="AlphaFoldDB" id="I8RBE0"/>
<proteinExistence type="inferred from homology"/>
<protein>
    <submittedName>
        <fullName evidence="15">TonB-dependent receptor plug</fullName>
    </submittedName>
</protein>
<evidence type="ECO:0000256" key="10">
    <source>
        <dbReference type="PROSITE-ProRule" id="PRU01360"/>
    </source>
</evidence>
<keyword evidence="2 10" id="KW-0813">Transport</keyword>
<feature type="signal peptide" evidence="12">
    <location>
        <begin position="1"/>
        <end position="25"/>
    </location>
</feature>
<dbReference type="Proteomes" id="UP000004324">
    <property type="component" value="Unassembled WGS sequence"/>
</dbReference>
<sequence precursor="true">MKRNVTKKMIAALALGFMVMPCVQAEEDKSFEFDPMIVTALRGESKELDTPANVTVKSGDELRATGAKTVIDALQFVEGINIYSQNPYGQSAGRMSSELVMRGIKKGTLIMVDGAPINMNGMFQLDNILLENVEKIEVVRGPGSVMYGSDAFGGVINIMTKKQVNNSITVSTGNKGQQNYNLNFQSGKLAFSSSFVDTGEVNNLTKTVDSNPAKSTYDNFLGGEKQSFNATYQFNDKMTLYYTHTEDELNKERRSLMTKKVTSLYNDQENLDRINFQYNDKDWKAMLYGSFRDLDYTTKTVSTGAYASNINLKSSKYGLDANKSWDDQQIHYLAGITLEQEKYKTIDFVKPENSKGTYERTVTSLYTQGTKDFNENKKLILGLRGQHARTESGDEYNQFLPQIQYNQKLRQDSSWFVNVGKAFRLPTLTELHTGTTSNFTSNSNLKPESGWTYETGWKKESQIGTLKTTIFMMNIDNHIDTDSSKMFQNFSKFKNEGIEVSWQQRLSDKYSYTVGGVYGNPREKDATGEWIRAYSRIQGNLTLRYTLDKLTANLAANYTADRSNKALNALPVSLMVNYQLKPETAVFATIRNVLNRNDVTTNSSSYYYAAPRTVEFGVKHSF</sequence>
<accession>I8RBE0</accession>
<dbReference type="CDD" id="cd01347">
    <property type="entry name" value="ligand_gated_channel"/>
    <property type="match status" value="1"/>
</dbReference>
<comment type="subcellular location">
    <subcellularLocation>
        <location evidence="1 10">Cell outer membrane</location>
        <topology evidence="1 10">Multi-pass membrane protein</topology>
    </subcellularLocation>
</comment>
<evidence type="ECO:0000256" key="1">
    <source>
        <dbReference type="ARBA" id="ARBA00004571"/>
    </source>
</evidence>
<name>I8RBE0_9FIRM</name>
<evidence type="ECO:0000256" key="8">
    <source>
        <dbReference type="ARBA" id="ARBA00023170"/>
    </source>
</evidence>
<dbReference type="PANTHER" id="PTHR30069:SF29">
    <property type="entry name" value="HEMOGLOBIN AND HEMOGLOBIN-HAPTOGLOBIN-BINDING PROTEIN 1-RELATED"/>
    <property type="match status" value="1"/>
</dbReference>
<dbReference type="Gene3D" id="2.170.130.10">
    <property type="entry name" value="TonB-dependent receptor, plug domain"/>
    <property type="match status" value="1"/>
</dbReference>
<organism evidence="15 16">
    <name type="scientific">Pelosinus fermentans B4</name>
    <dbReference type="NCBI Taxonomy" id="1149862"/>
    <lineage>
        <taxon>Bacteria</taxon>
        <taxon>Bacillati</taxon>
        <taxon>Bacillota</taxon>
        <taxon>Negativicutes</taxon>
        <taxon>Selenomonadales</taxon>
        <taxon>Sporomusaceae</taxon>
        <taxon>Pelosinus</taxon>
    </lineage>
</organism>
<keyword evidence="8 15" id="KW-0675">Receptor</keyword>
<evidence type="ECO:0000313" key="15">
    <source>
        <dbReference type="EMBL" id="EIW16303.1"/>
    </source>
</evidence>
<dbReference type="GO" id="GO:0009279">
    <property type="term" value="C:cell outer membrane"/>
    <property type="evidence" value="ECO:0007669"/>
    <property type="project" value="UniProtKB-SubCell"/>
</dbReference>
<keyword evidence="6 11" id="KW-0798">TonB box</keyword>
<evidence type="ECO:0000256" key="3">
    <source>
        <dbReference type="ARBA" id="ARBA00022452"/>
    </source>
</evidence>
<comment type="similarity">
    <text evidence="10 11">Belongs to the TonB-dependent receptor family.</text>
</comment>
<evidence type="ECO:0000256" key="9">
    <source>
        <dbReference type="ARBA" id="ARBA00023237"/>
    </source>
</evidence>
<dbReference type="PATRIC" id="fig|1149862.3.peg.3816"/>
<dbReference type="PROSITE" id="PS52016">
    <property type="entry name" value="TONB_DEPENDENT_REC_3"/>
    <property type="match status" value="1"/>
</dbReference>
<dbReference type="InterPro" id="IPR000531">
    <property type="entry name" value="Beta-barrel_TonB"/>
</dbReference>